<sequence length="88" mass="10207">MRRTSCTKVGIEKQFLNRTVHFASNMWTTNASADSLRMKTDSSRWPQMGLRIYSAIGIGDSQDFCSIKWLTIPKPNTHSEKEQLERER</sequence>
<proteinExistence type="predicted"/>
<accession>A0AAV4P654</accession>
<keyword evidence="2" id="KW-1185">Reference proteome</keyword>
<evidence type="ECO:0000313" key="2">
    <source>
        <dbReference type="Proteomes" id="UP001054945"/>
    </source>
</evidence>
<organism evidence="1 2">
    <name type="scientific">Caerostris extrusa</name>
    <name type="common">Bark spider</name>
    <name type="synonym">Caerostris bankana</name>
    <dbReference type="NCBI Taxonomy" id="172846"/>
    <lineage>
        <taxon>Eukaryota</taxon>
        <taxon>Metazoa</taxon>
        <taxon>Ecdysozoa</taxon>
        <taxon>Arthropoda</taxon>
        <taxon>Chelicerata</taxon>
        <taxon>Arachnida</taxon>
        <taxon>Araneae</taxon>
        <taxon>Araneomorphae</taxon>
        <taxon>Entelegynae</taxon>
        <taxon>Araneoidea</taxon>
        <taxon>Araneidae</taxon>
        <taxon>Caerostris</taxon>
    </lineage>
</organism>
<evidence type="ECO:0000313" key="1">
    <source>
        <dbReference type="EMBL" id="GIX91973.1"/>
    </source>
</evidence>
<name>A0AAV4P654_CAEEX</name>
<dbReference type="Proteomes" id="UP001054945">
    <property type="component" value="Unassembled WGS sequence"/>
</dbReference>
<protein>
    <submittedName>
        <fullName evidence="1">Uncharacterized protein</fullName>
    </submittedName>
</protein>
<gene>
    <name evidence="1" type="ORF">CEXT_55061</name>
</gene>
<reference evidence="1 2" key="1">
    <citation type="submission" date="2021-06" db="EMBL/GenBank/DDBJ databases">
        <title>Caerostris extrusa draft genome.</title>
        <authorList>
            <person name="Kono N."/>
            <person name="Arakawa K."/>
        </authorList>
    </citation>
    <scope>NUCLEOTIDE SEQUENCE [LARGE SCALE GENOMIC DNA]</scope>
</reference>
<comment type="caution">
    <text evidence="1">The sequence shown here is derived from an EMBL/GenBank/DDBJ whole genome shotgun (WGS) entry which is preliminary data.</text>
</comment>
<dbReference type="AlphaFoldDB" id="A0AAV4P654"/>
<dbReference type="EMBL" id="BPLR01021643">
    <property type="protein sequence ID" value="GIX91973.1"/>
    <property type="molecule type" value="Genomic_DNA"/>
</dbReference>